<dbReference type="PRINTS" id="PR00080">
    <property type="entry name" value="SDRFAMILY"/>
</dbReference>
<dbReference type="Gene3D" id="3.40.50.720">
    <property type="entry name" value="NAD(P)-binding Rossmann-like Domain"/>
    <property type="match status" value="1"/>
</dbReference>
<dbReference type="InterPro" id="IPR002347">
    <property type="entry name" value="SDR_fam"/>
</dbReference>
<keyword evidence="5" id="KW-1133">Transmembrane helix</keyword>
<dbReference type="OrthoDB" id="10253736at2759"/>
<evidence type="ECO:0000256" key="7">
    <source>
        <dbReference type="ARBA" id="ARBA00023098"/>
    </source>
</evidence>
<keyword evidence="7" id="KW-0443">Lipid metabolism</keyword>
<evidence type="ECO:0000256" key="4">
    <source>
        <dbReference type="ARBA" id="ARBA00022857"/>
    </source>
</evidence>
<dbReference type="CDD" id="cd05339">
    <property type="entry name" value="17beta-HSDXI-like_SDR_c"/>
    <property type="match status" value="1"/>
</dbReference>
<keyword evidence="3" id="KW-0812">Transmembrane</keyword>
<name>A0A2G8JTA0_STIJA</name>
<organism evidence="13 14">
    <name type="scientific">Stichopus japonicus</name>
    <name type="common">Sea cucumber</name>
    <dbReference type="NCBI Taxonomy" id="307972"/>
    <lineage>
        <taxon>Eukaryota</taxon>
        <taxon>Metazoa</taxon>
        <taxon>Echinodermata</taxon>
        <taxon>Eleutherozoa</taxon>
        <taxon>Echinozoa</taxon>
        <taxon>Holothuroidea</taxon>
        <taxon>Aspidochirotacea</taxon>
        <taxon>Aspidochirotida</taxon>
        <taxon>Stichopodidae</taxon>
        <taxon>Apostichopus</taxon>
    </lineage>
</organism>
<comment type="similarity">
    <text evidence="2 12">Belongs to the short-chain dehydrogenases/reductases (SDR) family.</text>
</comment>
<dbReference type="EMBL" id="MRZV01001301">
    <property type="protein sequence ID" value="PIK38915.1"/>
    <property type="molecule type" value="Genomic_DNA"/>
</dbReference>
<evidence type="ECO:0000313" key="13">
    <source>
        <dbReference type="EMBL" id="PIK38915.1"/>
    </source>
</evidence>
<dbReference type="GO" id="GO:0052650">
    <property type="term" value="F:all-trans-retinol dehydrogenase (NADP+) activity"/>
    <property type="evidence" value="ECO:0007669"/>
    <property type="project" value="UniProtKB-ARBA"/>
</dbReference>
<dbReference type="PANTHER" id="PTHR24322:SF746">
    <property type="entry name" value="SHORT CHAIN DEHYDROGENASE_REDUCTASE FAMILY 16C MEMBER 5"/>
    <property type="match status" value="1"/>
</dbReference>
<evidence type="ECO:0000256" key="5">
    <source>
        <dbReference type="ARBA" id="ARBA00022989"/>
    </source>
</evidence>
<dbReference type="GO" id="GO:0005811">
    <property type="term" value="C:lipid droplet"/>
    <property type="evidence" value="ECO:0007669"/>
    <property type="project" value="TreeGrafter"/>
</dbReference>
<keyword evidence="6" id="KW-0560">Oxidoreductase</keyword>
<evidence type="ECO:0000256" key="10">
    <source>
        <dbReference type="ARBA" id="ARBA00068717"/>
    </source>
</evidence>
<evidence type="ECO:0000256" key="12">
    <source>
        <dbReference type="RuleBase" id="RU000363"/>
    </source>
</evidence>
<evidence type="ECO:0000256" key="8">
    <source>
        <dbReference type="ARBA" id="ARBA00023136"/>
    </source>
</evidence>
<dbReference type="SUPFAM" id="SSF51735">
    <property type="entry name" value="NAD(P)-binding Rossmann-fold domains"/>
    <property type="match status" value="1"/>
</dbReference>
<keyword evidence="14" id="KW-1185">Reference proteome</keyword>
<evidence type="ECO:0000256" key="9">
    <source>
        <dbReference type="ARBA" id="ARBA00059620"/>
    </source>
</evidence>
<evidence type="ECO:0000256" key="2">
    <source>
        <dbReference type="ARBA" id="ARBA00006484"/>
    </source>
</evidence>
<comment type="function">
    <text evidence="9">Catalyzes the reduction of all-trans-retinal to all-trans-retinol in the presence of NADPH.</text>
</comment>
<reference evidence="13 14" key="1">
    <citation type="journal article" date="2017" name="PLoS Biol.">
        <title>The sea cucumber genome provides insights into morphological evolution and visceral regeneration.</title>
        <authorList>
            <person name="Zhang X."/>
            <person name="Sun L."/>
            <person name="Yuan J."/>
            <person name="Sun Y."/>
            <person name="Gao Y."/>
            <person name="Zhang L."/>
            <person name="Li S."/>
            <person name="Dai H."/>
            <person name="Hamel J.F."/>
            <person name="Liu C."/>
            <person name="Yu Y."/>
            <person name="Liu S."/>
            <person name="Lin W."/>
            <person name="Guo K."/>
            <person name="Jin S."/>
            <person name="Xu P."/>
            <person name="Storey K.B."/>
            <person name="Huan P."/>
            <person name="Zhang T."/>
            <person name="Zhou Y."/>
            <person name="Zhang J."/>
            <person name="Lin C."/>
            <person name="Li X."/>
            <person name="Xing L."/>
            <person name="Huo D."/>
            <person name="Sun M."/>
            <person name="Wang L."/>
            <person name="Mercier A."/>
            <person name="Li F."/>
            <person name="Yang H."/>
            <person name="Xiang J."/>
        </authorList>
    </citation>
    <scope>NUCLEOTIDE SEQUENCE [LARGE SCALE GENOMIC DNA]</scope>
    <source>
        <strain evidence="13">Shaxun</strain>
        <tissue evidence="13">Muscle</tissue>
    </source>
</reference>
<comment type="caution">
    <text evidence="13">The sequence shown here is derived from an EMBL/GenBank/DDBJ whole genome shotgun (WGS) entry which is preliminary data.</text>
</comment>
<dbReference type="GO" id="GO:0016020">
    <property type="term" value="C:membrane"/>
    <property type="evidence" value="ECO:0007669"/>
    <property type="project" value="UniProtKB-SubCell"/>
</dbReference>
<evidence type="ECO:0000256" key="11">
    <source>
        <dbReference type="ARBA" id="ARBA00082544"/>
    </source>
</evidence>
<dbReference type="PRINTS" id="PR00081">
    <property type="entry name" value="GDHRDH"/>
</dbReference>
<accession>A0A2G8JTA0</accession>
<sequence>MKAYTYTCDVTKREEVYRVAQRVKEEVGDVFILVNNAGIVSGKQFLHLTDEEIIKTMDVNTMAHFWTLRAFLPDMVRSNQGHVVTISSLLGESAVGGLSDYCTSKFAVRGLHDAILREMSVLDSQVNCTVVCPFGVSTGMFDGVKLRHEFLLPFMAPEYVGRKIVQAVLTDTEVLYLPPYVQLLVIAKTILPTSAQLVLEDIIKLNEATKTFTGRRQDTPKKEN</sequence>
<evidence type="ECO:0000256" key="1">
    <source>
        <dbReference type="ARBA" id="ARBA00004141"/>
    </source>
</evidence>
<gene>
    <name evidence="13" type="ORF">BSL78_24251</name>
</gene>
<dbReference type="InterPro" id="IPR036291">
    <property type="entry name" value="NAD(P)-bd_dom_sf"/>
</dbReference>
<proteinExistence type="inferred from homology"/>
<protein>
    <recommendedName>
        <fullName evidence="10">Short-chain dehydrogenase/reductase 3</fullName>
    </recommendedName>
    <alternativeName>
        <fullName evidence="11">Retinal short-chain dehydrogenase/reductase 1</fullName>
    </alternativeName>
</protein>
<evidence type="ECO:0000256" key="3">
    <source>
        <dbReference type="ARBA" id="ARBA00022692"/>
    </source>
</evidence>
<dbReference type="PANTHER" id="PTHR24322">
    <property type="entry name" value="PKSB"/>
    <property type="match status" value="1"/>
</dbReference>
<dbReference type="AlphaFoldDB" id="A0A2G8JTA0"/>
<keyword evidence="4" id="KW-0521">NADP</keyword>
<evidence type="ECO:0000313" key="14">
    <source>
        <dbReference type="Proteomes" id="UP000230750"/>
    </source>
</evidence>
<evidence type="ECO:0000256" key="6">
    <source>
        <dbReference type="ARBA" id="ARBA00023002"/>
    </source>
</evidence>
<dbReference type="FunFam" id="3.40.50.720:FF:000131">
    <property type="entry name" value="Short-chain dehydrogenase/reductase 3"/>
    <property type="match status" value="1"/>
</dbReference>
<keyword evidence="8" id="KW-0472">Membrane</keyword>
<dbReference type="Proteomes" id="UP000230750">
    <property type="component" value="Unassembled WGS sequence"/>
</dbReference>
<comment type="subcellular location">
    <subcellularLocation>
        <location evidence="1">Membrane</location>
        <topology evidence="1">Multi-pass membrane protein</topology>
    </subcellularLocation>
</comment>
<dbReference type="Pfam" id="PF00106">
    <property type="entry name" value="adh_short"/>
    <property type="match status" value="1"/>
</dbReference>
<dbReference type="STRING" id="307972.A0A2G8JTA0"/>